<proteinExistence type="predicted"/>
<dbReference type="Pfam" id="PF12282">
    <property type="entry name" value="GAF_PdtaS"/>
    <property type="match status" value="1"/>
</dbReference>
<dbReference type="Gene3D" id="3.30.450.20">
    <property type="entry name" value="PAS domain"/>
    <property type="match status" value="1"/>
</dbReference>
<dbReference type="PANTHER" id="PTHR41523:SF8">
    <property type="entry name" value="ETHYLENE RESPONSE SENSOR PROTEIN"/>
    <property type="match status" value="1"/>
</dbReference>
<dbReference type="InterPro" id="IPR005467">
    <property type="entry name" value="His_kinase_dom"/>
</dbReference>
<organism evidence="10 11">
    <name type="scientific">Propionimicrobium lymphophilum ACS-093-V-SCH5</name>
    <dbReference type="NCBI Taxonomy" id="883161"/>
    <lineage>
        <taxon>Bacteria</taxon>
        <taxon>Bacillati</taxon>
        <taxon>Actinomycetota</taxon>
        <taxon>Actinomycetes</taxon>
        <taxon>Propionibacteriales</taxon>
        <taxon>Propionibacteriaceae</taxon>
        <taxon>Propionimicrobium</taxon>
    </lineage>
</organism>
<comment type="catalytic activity">
    <reaction evidence="1">
        <text>ATP + protein L-histidine = ADP + protein N-phospho-L-histidine.</text>
        <dbReference type="EC" id="2.7.13.3"/>
    </reaction>
</comment>
<accession>S2WJC1</accession>
<keyword evidence="11" id="KW-1185">Reference proteome</keyword>
<dbReference type="InterPro" id="IPR004358">
    <property type="entry name" value="Sig_transdc_His_kin-like_C"/>
</dbReference>
<dbReference type="PRINTS" id="PR00344">
    <property type="entry name" value="BCTRLSENSOR"/>
</dbReference>
<dbReference type="InterPro" id="IPR036890">
    <property type="entry name" value="HATPase_C_sf"/>
</dbReference>
<dbReference type="GO" id="GO:0004673">
    <property type="term" value="F:protein histidine kinase activity"/>
    <property type="evidence" value="ECO:0007669"/>
    <property type="project" value="UniProtKB-EC"/>
</dbReference>
<evidence type="ECO:0000256" key="6">
    <source>
        <dbReference type="ARBA" id="ARBA00022777"/>
    </source>
</evidence>
<dbReference type="SMART" id="SM00387">
    <property type="entry name" value="HATPase_c"/>
    <property type="match status" value="1"/>
</dbReference>
<dbReference type="SUPFAM" id="SSF55874">
    <property type="entry name" value="ATPase domain of HSP90 chaperone/DNA topoisomerase II/histidine kinase"/>
    <property type="match status" value="1"/>
</dbReference>
<dbReference type="Gene3D" id="3.30.450.280">
    <property type="entry name" value="GAF domain"/>
    <property type="match status" value="1"/>
</dbReference>
<evidence type="ECO:0000256" key="8">
    <source>
        <dbReference type="ARBA" id="ARBA00023012"/>
    </source>
</evidence>
<dbReference type="HOGENOM" id="CLU_045351_1_0_11"/>
<dbReference type="Pfam" id="PF02518">
    <property type="entry name" value="HATPase_c"/>
    <property type="match status" value="1"/>
</dbReference>
<name>S2WJC1_9ACTN</name>
<evidence type="ECO:0000256" key="2">
    <source>
        <dbReference type="ARBA" id="ARBA00012438"/>
    </source>
</evidence>
<keyword evidence="4" id="KW-0808">Transferase</keyword>
<dbReference type="Proteomes" id="UP000014417">
    <property type="component" value="Unassembled WGS sequence"/>
</dbReference>
<dbReference type="AlphaFoldDB" id="S2WJC1"/>
<dbReference type="GO" id="GO:0005524">
    <property type="term" value="F:ATP binding"/>
    <property type="evidence" value="ECO:0007669"/>
    <property type="project" value="UniProtKB-KW"/>
</dbReference>
<dbReference type="InterPro" id="IPR038424">
    <property type="entry name" value="H_kinase_PdtaS_GAF_sf"/>
</dbReference>
<dbReference type="EC" id="2.7.13.3" evidence="2"/>
<dbReference type="Pfam" id="PF07568">
    <property type="entry name" value="HisKA_2"/>
    <property type="match status" value="1"/>
</dbReference>
<evidence type="ECO:0000256" key="4">
    <source>
        <dbReference type="ARBA" id="ARBA00022679"/>
    </source>
</evidence>
<dbReference type="InterPro" id="IPR022066">
    <property type="entry name" value="PdtaS_GAF"/>
</dbReference>
<evidence type="ECO:0000313" key="11">
    <source>
        <dbReference type="Proteomes" id="UP000014417"/>
    </source>
</evidence>
<keyword evidence="3" id="KW-0597">Phosphoprotein</keyword>
<feature type="domain" description="Histidine kinase" evidence="9">
    <location>
        <begin position="290"/>
        <end position="487"/>
    </location>
</feature>
<sequence length="493" mass="54702">MSQLLEKHSNLSKDNHDWLVSLVEHWHLLADTSFSDLVLWVPDAEDDNIFWAVAHIRPTTGPTAIEEEVVGDEINYDPESPVTTAYFSQEIYRTSEHSMDAGIPVDTCGIPIIRNGQVIGVVERNTNQMGVRAPGALEDAYLEIAKILEEMLYRGEYPVCDSSEDYYPPMAGDGMTLLSDIGFVLYANPTAVSAWRRLGILQDLMGDNLEDLLSRVDELHSGRDSAEEPWKLGLKQLASFELETANTALQIQVVPLKTEEKERTLVLCRDVTEVRERDRELVTKDAIIREIHHRVKNNLQTVAALLRMQSRRLDSESSREAMRDAMRRVESIATVHEILSQSFDEVVNFDEVADRILSMVGDVAASDGLVSTRRDGTFGMVPAEVATSLSLAVTELCQNGVEHGLDSGSGELLLKPNRKDNQLVVEVIDNGAGLPENFDINNTNSLGLSIVMTLIQDLGGEFMLVDSGEESPFKHGATARIIIPINHKKIDLG</sequence>
<dbReference type="GO" id="GO:0000160">
    <property type="term" value="P:phosphorelay signal transduction system"/>
    <property type="evidence" value="ECO:0007669"/>
    <property type="project" value="UniProtKB-KW"/>
</dbReference>
<keyword evidence="8" id="KW-0902">Two-component regulatory system</keyword>
<dbReference type="PANTHER" id="PTHR41523">
    <property type="entry name" value="TWO-COMPONENT SYSTEM SENSOR PROTEIN"/>
    <property type="match status" value="1"/>
</dbReference>
<keyword evidence="6" id="KW-0418">Kinase</keyword>
<evidence type="ECO:0000256" key="1">
    <source>
        <dbReference type="ARBA" id="ARBA00000085"/>
    </source>
</evidence>
<evidence type="ECO:0000259" key="9">
    <source>
        <dbReference type="PROSITE" id="PS50109"/>
    </source>
</evidence>
<keyword evidence="5" id="KW-0547">Nucleotide-binding</keyword>
<comment type="caution">
    <text evidence="10">The sequence shown here is derived from an EMBL/GenBank/DDBJ whole genome shotgun (WGS) entry which is preliminary data.</text>
</comment>
<dbReference type="Gene3D" id="3.30.565.10">
    <property type="entry name" value="Histidine kinase-like ATPase, C-terminal domain"/>
    <property type="match status" value="1"/>
</dbReference>
<dbReference type="EMBL" id="AGZR01000008">
    <property type="protein sequence ID" value="EPD32712.1"/>
    <property type="molecule type" value="Genomic_DNA"/>
</dbReference>
<dbReference type="PROSITE" id="PS50109">
    <property type="entry name" value="HIS_KIN"/>
    <property type="match status" value="1"/>
</dbReference>
<evidence type="ECO:0000256" key="3">
    <source>
        <dbReference type="ARBA" id="ARBA00022553"/>
    </source>
</evidence>
<evidence type="ECO:0000256" key="7">
    <source>
        <dbReference type="ARBA" id="ARBA00022840"/>
    </source>
</evidence>
<keyword evidence="7" id="KW-0067">ATP-binding</keyword>
<gene>
    <name evidence="10" type="ORF">HMPREF9306_01412</name>
</gene>
<dbReference type="STRING" id="883161.HMPREF9306_01412"/>
<protein>
    <recommendedName>
        <fullName evidence="2">histidine kinase</fullName>
        <ecNumber evidence="2">2.7.13.3</ecNumber>
    </recommendedName>
</protein>
<evidence type="ECO:0000256" key="5">
    <source>
        <dbReference type="ARBA" id="ARBA00022741"/>
    </source>
</evidence>
<reference evidence="10 11" key="1">
    <citation type="submission" date="2013-04" db="EMBL/GenBank/DDBJ databases">
        <title>The Genome Sequence of Propionimicrobium lymphophilum ACS-093-V-SCH5.</title>
        <authorList>
            <consortium name="The Broad Institute Genomics Platform"/>
            <person name="Earl A."/>
            <person name="Ward D."/>
            <person name="Feldgarden M."/>
            <person name="Gevers D."/>
            <person name="Saerens B."/>
            <person name="Vaneechoutte M."/>
            <person name="Walker B."/>
            <person name="Young S."/>
            <person name="Zeng Q."/>
            <person name="Gargeya S."/>
            <person name="Fitzgerald M."/>
            <person name="Haas B."/>
            <person name="Abouelleil A."/>
            <person name="Allen A.W."/>
            <person name="Alvarado L."/>
            <person name="Arachchi H.M."/>
            <person name="Berlin A.M."/>
            <person name="Chapman S.B."/>
            <person name="Gainer-Dewar J."/>
            <person name="Goldberg J."/>
            <person name="Griggs A."/>
            <person name="Gujja S."/>
            <person name="Hansen M."/>
            <person name="Howarth C."/>
            <person name="Imamovic A."/>
            <person name="Ireland A."/>
            <person name="Larimer J."/>
            <person name="McCowan C."/>
            <person name="Murphy C."/>
            <person name="Pearson M."/>
            <person name="Poon T.W."/>
            <person name="Priest M."/>
            <person name="Roberts A."/>
            <person name="Saif S."/>
            <person name="Shea T."/>
            <person name="Sisk P."/>
            <person name="Sykes S."/>
            <person name="Wortman J."/>
            <person name="Nusbaum C."/>
            <person name="Birren B."/>
        </authorList>
    </citation>
    <scope>NUCLEOTIDE SEQUENCE [LARGE SCALE GENOMIC DNA]</scope>
    <source>
        <strain evidence="10 11">ACS-093-V-SCH5</strain>
    </source>
</reference>
<dbReference type="InterPro" id="IPR003594">
    <property type="entry name" value="HATPase_dom"/>
</dbReference>
<dbReference type="PATRIC" id="fig|883161.3.peg.1404"/>
<evidence type="ECO:0000313" key="10">
    <source>
        <dbReference type="EMBL" id="EPD32712.1"/>
    </source>
</evidence>
<dbReference type="InterPro" id="IPR011495">
    <property type="entry name" value="Sig_transdc_His_kin_sub2_dim/P"/>
</dbReference>